<dbReference type="GO" id="GO:0019843">
    <property type="term" value="F:rRNA binding"/>
    <property type="evidence" value="ECO:0007669"/>
    <property type="project" value="UniProtKB-UniRule"/>
</dbReference>
<dbReference type="PANTHER" id="PTHR23321">
    <property type="entry name" value="RIBOSOMAL PROTEIN S15, BACTERIAL AND ORGANELLAR"/>
    <property type="match status" value="1"/>
</dbReference>
<dbReference type="FunFam" id="1.10.287.10:FF:000002">
    <property type="entry name" value="30S ribosomal protein S15"/>
    <property type="match status" value="1"/>
</dbReference>
<dbReference type="PROSITE" id="PS00362">
    <property type="entry name" value="RIBOSOMAL_S15"/>
    <property type="match status" value="1"/>
</dbReference>
<evidence type="ECO:0000256" key="1">
    <source>
        <dbReference type="ARBA" id="ARBA00022980"/>
    </source>
</evidence>
<comment type="function">
    <text evidence="4 6">One of the primary rRNA binding proteins, it binds directly to 16S rRNA where it helps nucleate assembly of the platform of the 30S subunit by binding and bridging several RNA helices of the 16S rRNA.</text>
</comment>
<protein>
    <recommendedName>
        <fullName evidence="4">Small ribosomal subunit protein uS15</fullName>
    </recommendedName>
</protein>
<dbReference type="InterPro" id="IPR005290">
    <property type="entry name" value="Ribosomal_uS15_bac-type"/>
</dbReference>
<dbReference type="InterPro" id="IPR000589">
    <property type="entry name" value="Ribosomal_uS15"/>
</dbReference>
<keyword evidence="4 6" id="KW-0699">rRNA-binding</keyword>
<reference evidence="8 9" key="1">
    <citation type="submission" date="2016-12" db="EMBL/GenBank/DDBJ databases">
        <title>Complete genome sequence of Thauera chlorobenzoica, a Betaproteobacterium degrading haloaromatics anaerobically to CO2 and halides.</title>
        <authorList>
            <person name="Goris T."/>
            <person name="Mergelsberg M."/>
            <person name="Boll M."/>
        </authorList>
    </citation>
    <scope>NUCLEOTIDE SEQUENCE [LARGE SCALE GENOMIC DNA]</scope>
    <source>
        <strain evidence="8 9">3CB1</strain>
    </source>
</reference>
<comment type="similarity">
    <text evidence="4 5">Belongs to the universal ribosomal protein uS15 family.</text>
</comment>
<keyword evidence="1 4" id="KW-0689">Ribosomal protein</keyword>
<name>A0A1H5S2B2_9RHOO</name>
<evidence type="ECO:0000256" key="4">
    <source>
        <dbReference type="HAMAP-Rule" id="MF_01343"/>
    </source>
</evidence>
<dbReference type="NCBIfam" id="TIGR00952">
    <property type="entry name" value="S15_bact"/>
    <property type="match status" value="1"/>
</dbReference>
<evidence type="ECO:0000256" key="5">
    <source>
        <dbReference type="RuleBase" id="RU003919"/>
    </source>
</evidence>
<dbReference type="GO" id="GO:0003735">
    <property type="term" value="F:structural constituent of ribosome"/>
    <property type="evidence" value="ECO:0007669"/>
    <property type="project" value="InterPro"/>
</dbReference>
<evidence type="ECO:0000313" key="8">
    <source>
        <dbReference type="EMBL" id="APR05039.1"/>
    </source>
</evidence>
<dbReference type="CDD" id="cd00353">
    <property type="entry name" value="Ribosomal_S15p_S13e"/>
    <property type="match status" value="1"/>
</dbReference>
<keyword evidence="4 6" id="KW-0694">RNA-binding</keyword>
<dbReference type="OrthoDB" id="9799262at2"/>
<dbReference type="GO" id="GO:0022627">
    <property type="term" value="C:cytosolic small ribosomal subunit"/>
    <property type="evidence" value="ECO:0007669"/>
    <property type="project" value="TreeGrafter"/>
</dbReference>
<evidence type="ECO:0000256" key="3">
    <source>
        <dbReference type="ARBA" id="ARBA00064542"/>
    </source>
</evidence>
<evidence type="ECO:0000256" key="2">
    <source>
        <dbReference type="ARBA" id="ARBA00023274"/>
    </source>
</evidence>
<dbReference type="InterPro" id="IPR009068">
    <property type="entry name" value="uS15_NS1_RNA-bd_sf"/>
</dbReference>
<keyword evidence="9" id="KW-1185">Reference proteome</keyword>
<accession>A0A1H5S2B2</accession>
<dbReference type="AlphaFoldDB" id="A0A1H5S2B2"/>
<dbReference type="EMBL" id="CP018839">
    <property type="protein sequence ID" value="APR05039.1"/>
    <property type="molecule type" value="Genomic_DNA"/>
</dbReference>
<feature type="compositionally biased region" description="Polar residues" evidence="7">
    <location>
        <begin position="1"/>
        <end position="10"/>
    </location>
</feature>
<dbReference type="HAMAP" id="MF_01343_B">
    <property type="entry name" value="Ribosomal_uS15_B"/>
    <property type="match status" value="1"/>
</dbReference>
<organism evidence="8 9">
    <name type="scientific">Thauera chlorobenzoica</name>
    <dbReference type="NCBI Taxonomy" id="96773"/>
    <lineage>
        <taxon>Bacteria</taxon>
        <taxon>Pseudomonadati</taxon>
        <taxon>Pseudomonadota</taxon>
        <taxon>Betaproteobacteria</taxon>
        <taxon>Rhodocyclales</taxon>
        <taxon>Zoogloeaceae</taxon>
        <taxon>Thauera</taxon>
    </lineage>
</organism>
<comment type="function">
    <text evidence="4">Forms an intersubunit bridge (bridge B4) with the 23S rRNA of the 50S subunit in the ribosome.</text>
</comment>
<dbReference type="GO" id="GO:0006412">
    <property type="term" value="P:translation"/>
    <property type="evidence" value="ECO:0007669"/>
    <property type="project" value="UniProtKB-UniRule"/>
</dbReference>
<feature type="region of interest" description="Disordered" evidence="7">
    <location>
        <begin position="1"/>
        <end position="21"/>
    </location>
</feature>
<dbReference type="SUPFAM" id="SSF47060">
    <property type="entry name" value="S15/NS1 RNA-binding domain"/>
    <property type="match status" value="1"/>
</dbReference>
<gene>
    <name evidence="4" type="primary">rpsO</name>
    <name evidence="8" type="ORF">Tchl_2196</name>
</gene>
<dbReference type="SMART" id="SM01387">
    <property type="entry name" value="Ribosomal_S15"/>
    <property type="match status" value="1"/>
</dbReference>
<dbReference type="Pfam" id="PF00312">
    <property type="entry name" value="Ribosomal_S15"/>
    <property type="match status" value="1"/>
</dbReference>
<proteinExistence type="inferred from homology"/>
<dbReference type="STRING" id="96773.Tchl_2196"/>
<evidence type="ECO:0000313" key="9">
    <source>
        <dbReference type="Proteomes" id="UP000185739"/>
    </source>
</evidence>
<dbReference type="RefSeq" id="WP_075148455.1">
    <property type="nucleotide sequence ID" value="NZ_CP018839.1"/>
</dbReference>
<keyword evidence="2 4" id="KW-0687">Ribonucleoprotein</keyword>
<dbReference type="Proteomes" id="UP000185739">
    <property type="component" value="Chromosome"/>
</dbReference>
<evidence type="ECO:0000256" key="7">
    <source>
        <dbReference type="SAM" id="MobiDB-lite"/>
    </source>
</evidence>
<sequence length="89" mass="10068">MALDTASKSKIVSDFQRAQGDTGSPEVQVALLTARINGLAPHFKEHGKDHHSRRGLLKMVSQRRKLLDYLKGRNADSYRNLIERLGLRK</sequence>
<dbReference type="Gene3D" id="6.10.250.3130">
    <property type="match status" value="1"/>
</dbReference>
<dbReference type="PANTHER" id="PTHR23321:SF26">
    <property type="entry name" value="SMALL RIBOSOMAL SUBUNIT PROTEIN US15M"/>
    <property type="match status" value="1"/>
</dbReference>
<evidence type="ECO:0000256" key="6">
    <source>
        <dbReference type="RuleBase" id="RU004524"/>
    </source>
</evidence>
<dbReference type="KEGG" id="tcl:Tchl_2196"/>
<comment type="subunit">
    <text evidence="3 4">Part of the 30S ribosomal subunit. Forms a bridge to the 50S subunit in the 70S ribosome, contacting the 23S rRNA.</text>
</comment>
<dbReference type="Gene3D" id="1.10.287.10">
    <property type="entry name" value="S15/NS1, RNA-binding"/>
    <property type="match status" value="1"/>
</dbReference>